<accession>A0ABV2CS02</accession>
<proteinExistence type="predicted"/>
<gene>
    <name evidence="2" type="ORF">ABVT11_12735</name>
</gene>
<keyword evidence="1" id="KW-0472">Membrane</keyword>
<organism evidence="2 3">
    <name type="scientific">Uliginosibacterium paludis</name>
    <dbReference type="NCBI Taxonomy" id="1615952"/>
    <lineage>
        <taxon>Bacteria</taxon>
        <taxon>Pseudomonadati</taxon>
        <taxon>Pseudomonadota</taxon>
        <taxon>Betaproteobacteria</taxon>
        <taxon>Rhodocyclales</taxon>
        <taxon>Zoogloeaceae</taxon>
        <taxon>Uliginosibacterium</taxon>
    </lineage>
</organism>
<evidence type="ECO:0000256" key="1">
    <source>
        <dbReference type="SAM" id="Phobius"/>
    </source>
</evidence>
<protein>
    <submittedName>
        <fullName evidence="2">DUF3325 family protein</fullName>
    </submittedName>
</protein>
<dbReference type="EMBL" id="JBEWLZ010000007">
    <property type="protein sequence ID" value="MET1490695.1"/>
    <property type="molecule type" value="Genomic_DNA"/>
</dbReference>
<dbReference type="InterPro" id="IPR021762">
    <property type="entry name" value="DUF3325"/>
</dbReference>
<feature type="transmembrane region" description="Helical" evidence="1">
    <location>
        <begin position="48"/>
        <end position="65"/>
    </location>
</feature>
<name>A0ABV2CS02_9RHOO</name>
<dbReference type="Proteomes" id="UP001548590">
    <property type="component" value="Unassembled WGS sequence"/>
</dbReference>
<evidence type="ECO:0000313" key="2">
    <source>
        <dbReference type="EMBL" id="MET1490695.1"/>
    </source>
</evidence>
<reference evidence="2 3" key="1">
    <citation type="submission" date="2024-07" db="EMBL/GenBank/DDBJ databases">
        <title>Uliginosibacterium paludis KCTC:42655.</title>
        <authorList>
            <person name="Kim M.K."/>
        </authorList>
    </citation>
    <scope>NUCLEOTIDE SEQUENCE [LARGE SCALE GENOMIC DNA]</scope>
    <source>
        <strain evidence="2 3">KCTC 42655</strain>
    </source>
</reference>
<evidence type="ECO:0000313" key="3">
    <source>
        <dbReference type="Proteomes" id="UP001548590"/>
    </source>
</evidence>
<keyword evidence="1" id="KW-1133">Transmembrane helix</keyword>
<feature type="transmembrane region" description="Helical" evidence="1">
    <location>
        <begin position="72"/>
        <end position="92"/>
    </location>
</feature>
<dbReference type="Pfam" id="PF11804">
    <property type="entry name" value="DUF3325"/>
    <property type="match status" value="1"/>
</dbReference>
<keyword evidence="1" id="KW-0812">Transmembrane</keyword>
<dbReference type="RefSeq" id="WP_345926046.1">
    <property type="nucleotide sequence ID" value="NZ_JBDIVF010000002.1"/>
</dbReference>
<comment type="caution">
    <text evidence="2">The sequence shown here is derived from an EMBL/GenBank/DDBJ whole genome shotgun (WGS) entry which is preliminary data.</text>
</comment>
<keyword evidence="3" id="KW-1185">Reference proteome</keyword>
<sequence length="108" mass="11632">MHSAYWLCLAALLALTGMVWLALAMTAHWDQVMSRPAAQAAPLRRLLRTAGALSLALSALACLAADRPSMAILVWFMLLAAGALAVAFTLAWQPALLRLFCPLATTRR</sequence>